<evidence type="ECO:0000313" key="3">
    <source>
        <dbReference type="EMBL" id="MDN7024536.1"/>
    </source>
</evidence>
<dbReference type="InterPro" id="IPR036439">
    <property type="entry name" value="Dockerin_dom_sf"/>
</dbReference>
<evidence type="ECO:0000259" key="1">
    <source>
        <dbReference type="PROSITE" id="PS50093"/>
    </source>
</evidence>
<dbReference type="InterPro" id="IPR035986">
    <property type="entry name" value="PKD_dom_sf"/>
</dbReference>
<name>A0ABT8M9C3_9EURY</name>
<protein>
    <submittedName>
        <fullName evidence="3">PKD domain-containing protein</fullName>
    </submittedName>
</protein>
<accession>A0ABT8M9C3</accession>
<proteinExistence type="predicted"/>
<dbReference type="Pfam" id="PF18911">
    <property type="entry name" value="PKD_4"/>
    <property type="match status" value="1"/>
</dbReference>
<dbReference type="PROSITE" id="PS50093">
    <property type="entry name" value="PKD"/>
    <property type="match status" value="1"/>
</dbReference>
<dbReference type="InterPro" id="IPR016134">
    <property type="entry name" value="Dockerin_dom"/>
</dbReference>
<sequence>MQEGVYTVYAVSEPKSRTDLAGIPHATVAIRFAVPGQSNASFVADVTGGPAPLTVRFTDTSSISATSWSWTFGDGGTSTAQNPVHTYAAAGNYTVALTLNGGGETCTRSAYIKVTPILFGDANGDGAVNQADTLRVLKEVVGLETKPASGTEQFQKTDVHRNGIIEVGDALFIAQYNVGLRDVWFTLI</sequence>
<dbReference type="SMART" id="SM00089">
    <property type="entry name" value="PKD"/>
    <property type="match status" value="1"/>
</dbReference>
<dbReference type="EMBL" id="VCYH01000004">
    <property type="protein sequence ID" value="MDN7024536.1"/>
    <property type="molecule type" value="Genomic_DNA"/>
</dbReference>
<organism evidence="3 4">
    <name type="scientific">Methanoculleus frigidifontis</name>
    <dbReference type="NCBI Taxonomy" id="2584085"/>
    <lineage>
        <taxon>Archaea</taxon>
        <taxon>Methanobacteriati</taxon>
        <taxon>Methanobacteriota</taxon>
        <taxon>Stenosarchaea group</taxon>
        <taxon>Methanomicrobia</taxon>
        <taxon>Methanomicrobiales</taxon>
        <taxon>Methanomicrobiaceae</taxon>
        <taxon>Methanoculleus</taxon>
    </lineage>
</organism>
<dbReference type="Pfam" id="PF00404">
    <property type="entry name" value="Dockerin_1"/>
    <property type="match status" value="1"/>
</dbReference>
<evidence type="ECO:0000259" key="2">
    <source>
        <dbReference type="PROSITE" id="PS51766"/>
    </source>
</evidence>
<dbReference type="SUPFAM" id="SSF49299">
    <property type="entry name" value="PKD domain"/>
    <property type="match status" value="1"/>
</dbReference>
<feature type="domain" description="PKD" evidence="1">
    <location>
        <begin position="38"/>
        <end position="115"/>
    </location>
</feature>
<dbReference type="InterPro" id="IPR002105">
    <property type="entry name" value="Dockerin_1_rpt"/>
</dbReference>
<dbReference type="PROSITE" id="PS51766">
    <property type="entry name" value="DOCKERIN"/>
    <property type="match status" value="1"/>
</dbReference>
<dbReference type="InterPro" id="IPR022409">
    <property type="entry name" value="PKD/Chitinase_dom"/>
</dbReference>
<dbReference type="InterPro" id="IPR013783">
    <property type="entry name" value="Ig-like_fold"/>
</dbReference>
<keyword evidence="4" id="KW-1185">Reference proteome</keyword>
<evidence type="ECO:0000313" key="4">
    <source>
        <dbReference type="Proteomes" id="UP001168338"/>
    </source>
</evidence>
<dbReference type="CDD" id="cd00146">
    <property type="entry name" value="PKD"/>
    <property type="match status" value="1"/>
</dbReference>
<dbReference type="InterPro" id="IPR000601">
    <property type="entry name" value="PKD_dom"/>
</dbReference>
<dbReference type="Gene3D" id="1.10.1330.10">
    <property type="entry name" value="Dockerin domain"/>
    <property type="match status" value="1"/>
</dbReference>
<dbReference type="CDD" id="cd14256">
    <property type="entry name" value="Dockerin_I"/>
    <property type="match status" value="1"/>
</dbReference>
<comment type="caution">
    <text evidence="3">The sequence shown here is derived from an EMBL/GenBank/DDBJ whole genome shotgun (WGS) entry which is preliminary data.</text>
</comment>
<dbReference type="Proteomes" id="UP001168338">
    <property type="component" value="Unassembled WGS sequence"/>
</dbReference>
<feature type="domain" description="Dockerin" evidence="2">
    <location>
        <begin position="115"/>
        <end position="186"/>
    </location>
</feature>
<dbReference type="Gene3D" id="2.60.40.10">
    <property type="entry name" value="Immunoglobulins"/>
    <property type="match status" value="1"/>
</dbReference>
<reference evidence="3" key="1">
    <citation type="submission" date="2019-05" db="EMBL/GenBank/DDBJ databases">
        <title>Methanoculleus sp. FWC-SCC1, a methanogenic archaeon isolated from deep marine cold seep.</title>
        <authorList>
            <person name="Chen Y.-W."/>
            <person name="Chen S.-C."/>
            <person name="Teng N.-H."/>
            <person name="Lai M.-C."/>
        </authorList>
    </citation>
    <scope>NUCLEOTIDE SEQUENCE</scope>
    <source>
        <strain evidence="3">FWC-SCC1</strain>
    </source>
</reference>
<gene>
    <name evidence="3" type="ORF">FGU65_06485</name>
</gene>
<dbReference type="SUPFAM" id="SSF63446">
    <property type="entry name" value="Type I dockerin domain"/>
    <property type="match status" value="1"/>
</dbReference>